<dbReference type="AlphaFoldDB" id="A0A803NMH9"/>
<feature type="domain" description="Phytocyanin" evidence="2">
    <location>
        <begin position="61"/>
        <end position="106"/>
    </location>
</feature>
<keyword evidence="1" id="KW-0732">Signal</keyword>
<dbReference type="Gene3D" id="2.60.40.420">
    <property type="entry name" value="Cupredoxins - blue copper proteins"/>
    <property type="match status" value="1"/>
</dbReference>
<dbReference type="Pfam" id="PF02298">
    <property type="entry name" value="Cu_bind_like"/>
    <property type="match status" value="1"/>
</dbReference>
<dbReference type="OMA" id="GYEKCNT"/>
<organism evidence="3 4">
    <name type="scientific">Cannabis sativa</name>
    <name type="common">Hemp</name>
    <name type="synonym">Marijuana</name>
    <dbReference type="NCBI Taxonomy" id="3483"/>
    <lineage>
        <taxon>Eukaryota</taxon>
        <taxon>Viridiplantae</taxon>
        <taxon>Streptophyta</taxon>
        <taxon>Embryophyta</taxon>
        <taxon>Tracheophyta</taxon>
        <taxon>Spermatophyta</taxon>
        <taxon>Magnoliopsida</taxon>
        <taxon>eudicotyledons</taxon>
        <taxon>Gunneridae</taxon>
        <taxon>Pentapetalae</taxon>
        <taxon>rosids</taxon>
        <taxon>fabids</taxon>
        <taxon>Rosales</taxon>
        <taxon>Cannabaceae</taxon>
        <taxon>Cannabis</taxon>
    </lineage>
</organism>
<dbReference type="Gramene" id="evm.model.01.2752">
    <property type="protein sequence ID" value="cds.evm.model.01.2752"/>
    <property type="gene ID" value="evm.TU.01.2752"/>
</dbReference>
<feature type="chain" id="PRO_5030648023" description="Phytocyanin domain-containing protein" evidence="1">
    <location>
        <begin position="26"/>
        <end position="158"/>
    </location>
</feature>
<dbReference type="PANTHER" id="PTHR33021:SF197">
    <property type="entry name" value="EARLY NODULIN-LIKE PROTEIN 13"/>
    <property type="match status" value="1"/>
</dbReference>
<proteinExistence type="predicted"/>
<keyword evidence="4" id="KW-1185">Reference proteome</keyword>
<dbReference type="EnsemblPlants" id="evm.model.01.2752">
    <property type="protein sequence ID" value="cds.evm.model.01.2752"/>
    <property type="gene ID" value="evm.TU.01.2752"/>
</dbReference>
<dbReference type="Proteomes" id="UP000596661">
    <property type="component" value="Chromosome 1"/>
</dbReference>
<dbReference type="SUPFAM" id="SSF49503">
    <property type="entry name" value="Cupredoxins"/>
    <property type="match status" value="1"/>
</dbReference>
<feature type="signal peptide" evidence="1">
    <location>
        <begin position="1"/>
        <end position="25"/>
    </location>
</feature>
<dbReference type="EMBL" id="UZAU01000081">
    <property type="status" value="NOT_ANNOTATED_CDS"/>
    <property type="molecule type" value="Genomic_DNA"/>
</dbReference>
<dbReference type="InterPro" id="IPR039391">
    <property type="entry name" value="Phytocyanin-like"/>
</dbReference>
<dbReference type="GO" id="GO:0005886">
    <property type="term" value="C:plasma membrane"/>
    <property type="evidence" value="ECO:0007669"/>
    <property type="project" value="TreeGrafter"/>
</dbReference>
<name>A0A803NMH9_CANSA</name>
<dbReference type="GO" id="GO:0009055">
    <property type="term" value="F:electron transfer activity"/>
    <property type="evidence" value="ECO:0007669"/>
    <property type="project" value="InterPro"/>
</dbReference>
<evidence type="ECO:0000259" key="2">
    <source>
        <dbReference type="PROSITE" id="PS51485"/>
    </source>
</evidence>
<accession>A0A803NMH9</accession>
<dbReference type="PANTHER" id="PTHR33021">
    <property type="entry name" value="BLUE COPPER PROTEIN"/>
    <property type="match status" value="1"/>
</dbReference>
<reference evidence="3" key="1">
    <citation type="submission" date="2018-11" db="EMBL/GenBank/DDBJ databases">
        <authorList>
            <person name="Grassa J C."/>
        </authorList>
    </citation>
    <scope>NUCLEOTIDE SEQUENCE [LARGE SCALE GENOMIC DNA]</scope>
</reference>
<evidence type="ECO:0000313" key="4">
    <source>
        <dbReference type="Proteomes" id="UP000596661"/>
    </source>
</evidence>
<dbReference type="InterPro" id="IPR008972">
    <property type="entry name" value="Cupredoxin"/>
</dbReference>
<evidence type="ECO:0000256" key="1">
    <source>
        <dbReference type="SAM" id="SignalP"/>
    </source>
</evidence>
<dbReference type="PROSITE" id="PS51485">
    <property type="entry name" value="PHYTOCYANIN"/>
    <property type="match status" value="1"/>
</dbReference>
<protein>
    <recommendedName>
        <fullName evidence="2">Phytocyanin domain-containing protein</fullName>
    </recommendedName>
</protein>
<sequence length="158" mass="16808">MAPGFSRSSLILLLLFSLVFTISEAKEILVGGNSDSWSIPTSNETQLNQWAGKSRFRIGDTLGEAIKEHKDGNTKVSLERAGPFYFISGAKGHCQKGQKLIVVVLSPRRSRFFGVSPAPSPAEIDGPAVAPTSAATSSFGRRSGLLVVLAFGVVLALF</sequence>
<evidence type="ECO:0000313" key="3">
    <source>
        <dbReference type="EnsemblPlants" id="cds.evm.model.01.2752"/>
    </source>
</evidence>
<reference evidence="3" key="2">
    <citation type="submission" date="2021-03" db="UniProtKB">
        <authorList>
            <consortium name="EnsemblPlants"/>
        </authorList>
    </citation>
    <scope>IDENTIFICATION</scope>
</reference>
<dbReference type="InterPro" id="IPR003245">
    <property type="entry name" value="Phytocyanin_dom"/>
</dbReference>